<proteinExistence type="predicted"/>
<sequence>MKYNTSKKTGIWLGGIIGLFIFAFCIWGIDFSLTQNDAVLKIMLLIPAFIFLGMFIFVLINGLAMNYYLSSNGMEIRWGLRRKFIPWEEINEIIRIKGKSNLFSILGISWPGYTVGLYNIRGLGPARMYATDINQGFLYLKTSKGFFGITPKEIEEVARLIAEKSGKEIQYLDMDTVPEETKGKIISEDSSYRLLYILNIILLLAFALYLGIFFPGSGASRFIILLLVLAIGLFFFNTSNAARLFQFSHNGGYALLILGIIVTGTFFILSLVEISL</sequence>
<feature type="transmembrane region" description="Helical" evidence="1">
    <location>
        <begin position="12"/>
        <end position="30"/>
    </location>
</feature>
<feature type="transmembrane region" description="Helical" evidence="1">
    <location>
        <begin position="194"/>
        <end position="214"/>
    </location>
</feature>
<feature type="transmembrane region" description="Helical" evidence="1">
    <location>
        <begin position="251"/>
        <end position="272"/>
    </location>
</feature>
<dbReference type="OrthoDB" id="2080263at2"/>
<reference evidence="4" key="1">
    <citation type="submission" date="2016-11" db="EMBL/GenBank/DDBJ databases">
        <authorList>
            <person name="Varghese N."/>
            <person name="Submissions S."/>
        </authorList>
    </citation>
    <scope>NUCLEOTIDE SEQUENCE [LARGE SCALE GENOMIC DNA]</scope>
    <source>
        <strain evidence="4">DSM 11003</strain>
    </source>
</reference>
<protein>
    <submittedName>
        <fullName evidence="3">PH domain-containing protein</fullName>
    </submittedName>
</protein>
<keyword evidence="1" id="KW-0812">Transmembrane</keyword>
<dbReference type="InterPro" id="IPR027783">
    <property type="entry name" value="Bacterial_PH-related"/>
</dbReference>
<gene>
    <name evidence="3" type="ORF">SAMN02745221_00625</name>
</gene>
<accession>A0A1M5LB96</accession>
<name>A0A1M5LB96_9FIRM</name>
<dbReference type="Pfam" id="PF10882">
    <property type="entry name" value="bPH_5"/>
    <property type="match status" value="1"/>
</dbReference>
<dbReference type="STRING" id="1123382.SAMN02745221_00625"/>
<feature type="domain" description="Bacterial Pleckstrin homology" evidence="2">
    <location>
        <begin position="65"/>
        <end position="161"/>
    </location>
</feature>
<evidence type="ECO:0000313" key="3">
    <source>
        <dbReference type="EMBL" id="SHG62287.1"/>
    </source>
</evidence>
<evidence type="ECO:0000259" key="2">
    <source>
        <dbReference type="Pfam" id="PF10882"/>
    </source>
</evidence>
<keyword evidence="1" id="KW-0472">Membrane</keyword>
<evidence type="ECO:0000313" key="4">
    <source>
        <dbReference type="Proteomes" id="UP000242329"/>
    </source>
</evidence>
<feature type="transmembrane region" description="Helical" evidence="1">
    <location>
        <begin position="42"/>
        <end position="69"/>
    </location>
</feature>
<dbReference type="AlphaFoldDB" id="A0A1M5LB96"/>
<evidence type="ECO:0000256" key="1">
    <source>
        <dbReference type="SAM" id="Phobius"/>
    </source>
</evidence>
<dbReference type="RefSeq" id="WP_073089837.1">
    <property type="nucleotide sequence ID" value="NZ_FQWY01000007.1"/>
</dbReference>
<organism evidence="3 4">
    <name type="scientific">Thermosyntropha lipolytica DSM 11003</name>
    <dbReference type="NCBI Taxonomy" id="1123382"/>
    <lineage>
        <taxon>Bacteria</taxon>
        <taxon>Bacillati</taxon>
        <taxon>Bacillota</taxon>
        <taxon>Clostridia</taxon>
        <taxon>Eubacteriales</taxon>
        <taxon>Syntrophomonadaceae</taxon>
        <taxon>Thermosyntropha</taxon>
    </lineage>
</organism>
<dbReference type="EMBL" id="FQWY01000007">
    <property type="protein sequence ID" value="SHG62287.1"/>
    <property type="molecule type" value="Genomic_DNA"/>
</dbReference>
<keyword evidence="1" id="KW-1133">Transmembrane helix</keyword>
<feature type="transmembrane region" description="Helical" evidence="1">
    <location>
        <begin position="220"/>
        <end position="239"/>
    </location>
</feature>
<dbReference type="Proteomes" id="UP000242329">
    <property type="component" value="Unassembled WGS sequence"/>
</dbReference>
<keyword evidence="4" id="KW-1185">Reference proteome</keyword>